<dbReference type="GO" id="GO:0050660">
    <property type="term" value="F:flavin adenine dinucleotide binding"/>
    <property type="evidence" value="ECO:0007669"/>
    <property type="project" value="InterPro"/>
</dbReference>
<gene>
    <name evidence="6" type="ORF">SAMN04489742_2146</name>
</gene>
<dbReference type="KEGG" id="acry:AC20117_06675"/>
<dbReference type="RefSeq" id="WP_074700391.1">
    <property type="nucleotide sequence ID" value="NZ_CP018863.1"/>
</dbReference>
<dbReference type="PANTHER" id="PTHR10961:SF7">
    <property type="entry name" value="FAD DEPENDENT OXIDOREDUCTASE DOMAIN-CONTAINING PROTEIN"/>
    <property type="match status" value="1"/>
</dbReference>
<dbReference type="OrthoDB" id="9806257at2"/>
<evidence type="ECO:0000256" key="2">
    <source>
        <dbReference type="ARBA" id="ARBA00022630"/>
    </source>
</evidence>
<name>A0A1H1CY06_9MICC</name>
<evidence type="ECO:0000256" key="1">
    <source>
        <dbReference type="ARBA" id="ARBA00001974"/>
    </source>
</evidence>
<dbReference type="STRING" id="37928.SAMN04489742_2146"/>
<evidence type="ECO:0000256" key="4">
    <source>
        <dbReference type="ARBA" id="ARBA00023002"/>
    </source>
</evidence>
<comment type="cofactor">
    <cofactor evidence="1">
        <name>FAD</name>
        <dbReference type="ChEBI" id="CHEBI:57692"/>
    </cofactor>
</comment>
<keyword evidence="2" id="KW-0285">Flavoprotein</keyword>
<dbReference type="PANTHER" id="PTHR10961">
    <property type="entry name" value="PEROXISOMAL SARCOSINE OXIDASE"/>
    <property type="match status" value="1"/>
</dbReference>
<protein>
    <submittedName>
        <fullName evidence="6">Sarcosine oxidase</fullName>
    </submittedName>
</protein>
<evidence type="ECO:0000256" key="3">
    <source>
        <dbReference type="ARBA" id="ARBA00022827"/>
    </source>
</evidence>
<dbReference type="EMBL" id="FNKH01000002">
    <property type="protein sequence ID" value="SDQ68889.1"/>
    <property type="molecule type" value="Genomic_DNA"/>
</dbReference>
<dbReference type="InterPro" id="IPR045170">
    <property type="entry name" value="MTOX"/>
</dbReference>
<dbReference type="InterPro" id="IPR036188">
    <property type="entry name" value="FAD/NAD-bd_sf"/>
</dbReference>
<dbReference type="Proteomes" id="UP000181917">
    <property type="component" value="Unassembled WGS sequence"/>
</dbReference>
<dbReference type="Pfam" id="PF01266">
    <property type="entry name" value="DAO"/>
    <property type="match status" value="1"/>
</dbReference>
<evidence type="ECO:0000313" key="7">
    <source>
        <dbReference type="Proteomes" id="UP000181917"/>
    </source>
</evidence>
<dbReference type="AlphaFoldDB" id="A0A1H1CY06"/>
<evidence type="ECO:0000313" key="6">
    <source>
        <dbReference type="EMBL" id="SDQ68889.1"/>
    </source>
</evidence>
<organism evidence="6 7">
    <name type="scientific">Crystallibacter crystallopoietes</name>
    <dbReference type="NCBI Taxonomy" id="37928"/>
    <lineage>
        <taxon>Bacteria</taxon>
        <taxon>Bacillati</taxon>
        <taxon>Actinomycetota</taxon>
        <taxon>Actinomycetes</taxon>
        <taxon>Micrococcales</taxon>
        <taxon>Micrococcaceae</taxon>
        <taxon>Crystallibacter</taxon>
    </lineage>
</organism>
<reference evidence="6 7" key="1">
    <citation type="submission" date="2016-10" db="EMBL/GenBank/DDBJ databases">
        <authorList>
            <person name="de Groot N.N."/>
        </authorList>
    </citation>
    <scope>NUCLEOTIDE SEQUENCE [LARGE SCALE GENOMIC DNA]</scope>
    <source>
        <strain evidence="6 7">DSM 20117</strain>
    </source>
</reference>
<proteinExistence type="predicted"/>
<sequence>MKIGVVGLGAIGAQVLWSLSKRAGVEVHGFESGYIGHPLAGAGGEGRLFRNLELTTMGYMPIVKRSNELWEELELTGGRQLRRKIGTLLLGAPTDAQIEHALQAARDWDLEHEIYGMEEIRALFPQFSVADGDIGIWDSGAGVISPERSICVAVEQAVRAGATAREFTTVAAVDERADGVTLRLESGESLDFDRVLVAGGGWTTKLVPELRDWIVTRRLTSAWFSGKDDGSLRGLPPFMRVSPSYCYGIPNADEKLVKLGLGFNDHLPTGDPDSVPRKFGHKEAQAEIEKFSWILRDLLPNLDPNPVRLETYIESYTRSMHEFMAVAPGRSNTVVLGGFSGHGFKLAPALGEIGADLVAEGSTRFDLDFLSAAKPVFSITDVNSGITTHNAVVASTGGEK</sequence>
<dbReference type="GO" id="GO:0008115">
    <property type="term" value="F:sarcosine oxidase activity"/>
    <property type="evidence" value="ECO:0007669"/>
    <property type="project" value="TreeGrafter"/>
</dbReference>
<dbReference type="InterPro" id="IPR006076">
    <property type="entry name" value="FAD-dep_OxRdtase"/>
</dbReference>
<keyword evidence="3" id="KW-0274">FAD</keyword>
<dbReference type="SUPFAM" id="SSF51905">
    <property type="entry name" value="FAD/NAD(P)-binding domain"/>
    <property type="match status" value="1"/>
</dbReference>
<accession>A0A1H1CY06</accession>
<keyword evidence="4" id="KW-0560">Oxidoreductase</keyword>
<dbReference type="Gene3D" id="3.30.9.10">
    <property type="entry name" value="D-Amino Acid Oxidase, subunit A, domain 2"/>
    <property type="match status" value="1"/>
</dbReference>
<dbReference type="Gene3D" id="3.50.50.60">
    <property type="entry name" value="FAD/NAD(P)-binding domain"/>
    <property type="match status" value="1"/>
</dbReference>
<evidence type="ECO:0000259" key="5">
    <source>
        <dbReference type="Pfam" id="PF01266"/>
    </source>
</evidence>
<keyword evidence="7" id="KW-1185">Reference proteome</keyword>
<feature type="domain" description="FAD dependent oxidoreductase" evidence="5">
    <location>
        <begin position="3"/>
        <end position="357"/>
    </location>
</feature>